<gene>
    <name evidence="8" type="ORF">MNBD_ALPHA05-2015</name>
</gene>
<dbReference type="Gene3D" id="3.30.750.44">
    <property type="match status" value="1"/>
</dbReference>
<accession>A0A3B0SPT2</accession>
<dbReference type="Pfam" id="PF03572">
    <property type="entry name" value="Peptidase_S41"/>
    <property type="match status" value="1"/>
</dbReference>
<dbReference type="InterPro" id="IPR036034">
    <property type="entry name" value="PDZ_sf"/>
</dbReference>
<evidence type="ECO:0000256" key="2">
    <source>
        <dbReference type="ARBA" id="ARBA00008524"/>
    </source>
</evidence>
<dbReference type="InterPro" id="IPR015943">
    <property type="entry name" value="WD40/YVTN_repeat-like_dom_sf"/>
</dbReference>
<dbReference type="PANTHER" id="PTHR43253">
    <property type="entry name" value="TRICORN PROTEASE HOMOLOG 2-RELATED"/>
    <property type="match status" value="1"/>
</dbReference>
<organism evidence="8">
    <name type="scientific">hydrothermal vent metagenome</name>
    <dbReference type="NCBI Taxonomy" id="652676"/>
    <lineage>
        <taxon>unclassified sequences</taxon>
        <taxon>metagenomes</taxon>
        <taxon>ecological metagenomes</taxon>
    </lineage>
</organism>
<feature type="non-terminal residue" evidence="8">
    <location>
        <position position="812"/>
    </location>
</feature>
<dbReference type="AlphaFoldDB" id="A0A3B0SPT2"/>
<dbReference type="SMART" id="SM00245">
    <property type="entry name" value="TSPc"/>
    <property type="match status" value="1"/>
</dbReference>
<dbReference type="InterPro" id="IPR005151">
    <property type="entry name" value="Tail-specific_protease"/>
</dbReference>
<evidence type="ECO:0000259" key="7">
    <source>
        <dbReference type="SMART" id="SM00245"/>
    </source>
</evidence>
<evidence type="ECO:0000256" key="6">
    <source>
        <dbReference type="ARBA" id="ARBA00022825"/>
    </source>
</evidence>
<dbReference type="InterPro" id="IPR029045">
    <property type="entry name" value="ClpP/crotonase-like_dom_sf"/>
</dbReference>
<evidence type="ECO:0000256" key="3">
    <source>
        <dbReference type="ARBA" id="ARBA00022490"/>
    </source>
</evidence>
<keyword evidence="4" id="KW-0645">Protease</keyword>
<dbReference type="Gene3D" id="3.90.226.10">
    <property type="entry name" value="2-enoyl-CoA Hydratase, Chain A, domain 1"/>
    <property type="match status" value="1"/>
</dbReference>
<reference evidence="8" key="1">
    <citation type="submission" date="2018-06" db="EMBL/GenBank/DDBJ databases">
        <authorList>
            <person name="Zhirakovskaya E."/>
        </authorList>
    </citation>
    <scope>NUCLEOTIDE SEQUENCE</scope>
</reference>
<evidence type="ECO:0000256" key="1">
    <source>
        <dbReference type="ARBA" id="ARBA00004496"/>
    </source>
</evidence>
<sequence length="812" mass="89901">QNTARNITSNIRTDRDPMWTDKGIFFVSDRDDYLNIYAFDDATNAVRQVTHYSGSDVRWASADADGQIVYELDGALHVVDGATGDDTKLAISVADDGLARRAETIKVGDRVEEASLSPDGKHAMFVARGDIFIAPIKPGGITRNLTRTSTAHERGANWSDDGETIAFLSDASGEEEVWLAPADGQTPPRQLTKGHQIRLYGPVWAPGSKRLAVRDNEGFLHVVDAKSGAMTKIGSLGLWYNYDYSWSPNGRYLAYTFAGPNFFGAIHVWDSKTGADHLVTDPQFNSRNPSWDPKGRFLYFLSDRTFAPQMGWIEWNYVLDRAAGVYALALGTSVSNPFTAYFDADGAKKQKPPARINFAGITKRVMRLPIEADTYTQMQAFEDKLLLIKSGPFYYGRDSDVTPSLVSYSIADRKTNTMLEGARYFSASKDASAIFVRKTNNAYQLIANAEDPVSVSTDTLTMRRAPREEWATIFNEVWRRYRDFFYVRNMHGYDWQALRKKYADLLDDVGDRSDLNYLMGEMIGELNVSHAYVSGGDLRRPDRPNTGTLGARLTLNKKSNRYQISTILEGQNEEPLYRSPLTEVGVNVSAGDYLLAINGVPLTGADNPYALLRGQAGKPVELLVNNKPSISGARRVMVQALDTDRNLIYLNWVLKNKRRVAEASNGRLGYLHIPDMGAAGIREFIKGYYGQIRAEGMVIDVRGNDGGSTSQMILNRLTSPQHFTGFTRGQQFPTTYPWGYNTSGVFTGALATLANEDTMSDGDAFTWSFKNAKRGPVIGKRTWGGTVGIGLTGPLLDGGTVYVPQYALADAQ</sequence>
<evidence type="ECO:0000256" key="5">
    <source>
        <dbReference type="ARBA" id="ARBA00022801"/>
    </source>
</evidence>
<dbReference type="SUPFAM" id="SSF82171">
    <property type="entry name" value="DPP6 N-terminal domain-like"/>
    <property type="match status" value="2"/>
</dbReference>
<dbReference type="SUPFAM" id="SSF52096">
    <property type="entry name" value="ClpP/crotonase"/>
    <property type="match status" value="1"/>
</dbReference>
<dbReference type="Gene3D" id="2.130.10.10">
    <property type="entry name" value="YVTN repeat-like/Quinoprotein amine dehydrogenase"/>
    <property type="match status" value="1"/>
</dbReference>
<dbReference type="GO" id="GO:0006508">
    <property type="term" value="P:proteolysis"/>
    <property type="evidence" value="ECO:0007669"/>
    <property type="project" value="UniProtKB-KW"/>
</dbReference>
<evidence type="ECO:0000313" key="8">
    <source>
        <dbReference type="EMBL" id="VAW04292.1"/>
    </source>
</evidence>
<dbReference type="GO" id="GO:0008236">
    <property type="term" value="F:serine-type peptidase activity"/>
    <property type="evidence" value="ECO:0007669"/>
    <property type="project" value="UniProtKB-KW"/>
</dbReference>
<feature type="non-terminal residue" evidence="8">
    <location>
        <position position="1"/>
    </location>
</feature>
<dbReference type="InterPro" id="IPR012393">
    <property type="entry name" value="Tricorn_protease"/>
</dbReference>
<comment type="subcellular location">
    <subcellularLocation>
        <location evidence="1">Cytoplasm</location>
    </subcellularLocation>
</comment>
<keyword evidence="3" id="KW-0963">Cytoplasm</keyword>
<dbReference type="InterPro" id="IPR028204">
    <property type="entry name" value="Tricorn_C1"/>
</dbReference>
<dbReference type="Pfam" id="PF26550">
    <property type="entry name" value="Tricorn_2nd"/>
    <property type="match status" value="1"/>
</dbReference>
<dbReference type="InterPro" id="IPR029414">
    <property type="entry name" value="Tricorn_PDZ"/>
</dbReference>
<feature type="domain" description="Tail specific protease" evidence="7">
    <location>
        <begin position="633"/>
        <end position="811"/>
    </location>
</feature>
<dbReference type="CDD" id="cd07562">
    <property type="entry name" value="Peptidase_S41_TRI"/>
    <property type="match status" value="1"/>
</dbReference>
<dbReference type="Gene3D" id="2.30.42.10">
    <property type="match status" value="1"/>
</dbReference>
<proteinExistence type="inferred from homology"/>
<evidence type="ECO:0000256" key="4">
    <source>
        <dbReference type="ARBA" id="ARBA00022670"/>
    </source>
</evidence>
<dbReference type="Gene3D" id="2.120.10.60">
    <property type="entry name" value="Tricorn protease N-terminal domain"/>
    <property type="match status" value="1"/>
</dbReference>
<keyword evidence="5" id="KW-0378">Hydrolase</keyword>
<dbReference type="PANTHER" id="PTHR43253:SF1">
    <property type="entry name" value="TRICORN PROTEASE HOMOLOG 2-RELATED"/>
    <property type="match status" value="1"/>
</dbReference>
<dbReference type="Pfam" id="PF14684">
    <property type="entry name" value="Tricorn_C1"/>
    <property type="match status" value="1"/>
</dbReference>
<protein>
    <submittedName>
        <fullName evidence="8">Peptidase S41</fullName>
    </submittedName>
</protein>
<dbReference type="EMBL" id="UOEH01000430">
    <property type="protein sequence ID" value="VAW04292.1"/>
    <property type="molecule type" value="Genomic_DNA"/>
</dbReference>
<dbReference type="GO" id="GO:0005737">
    <property type="term" value="C:cytoplasm"/>
    <property type="evidence" value="ECO:0007669"/>
    <property type="project" value="UniProtKB-SubCell"/>
</dbReference>
<comment type="similarity">
    <text evidence="2">Belongs to the peptidase S41B family.</text>
</comment>
<name>A0A3B0SPT2_9ZZZZ</name>
<dbReference type="Pfam" id="PF14685">
    <property type="entry name" value="PDZ_Tricorn"/>
    <property type="match status" value="1"/>
</dbReference>
<dbReference type="SUPFAM" id="SSF50156">
    <property type="entry name" value="PDZ domain-like"/>
    <property type="match status" value="1"/>
</dbReference>
<keyword evidence="6" id="KW-0720">Serine protease</keyword>